<dbReference type="AlphaFoldDB" id="A0A7C2ZLH2"/>
<sequence length="181" mass="20796">MNLDAVTLGHILIVVARLLEMFSFGMVLLFVFKGVALKHVFITAGITVGGILISIFGYLGNFLSPFTSFAVDSFVFFVVLSIAFYAFMEKREFRIKPPPLPPKGTRCPVCGGFVKPEDDYAVAREDRDLLYFDNKEHLKSFLENFKEYKSLRKLNFRRVEDIYLKGEKGWRKVEHDNSHDI</sequence>
<protein>
    <submittedName>
        <fullName evidence="2">Uncharacterized protein</fullName>
    </submittedName>
</protein>
<proteinExistence type="predicted"/>
<feature type="transmembrane region" description="Helical" evidence="1">
    <location>
        <begin position="39"/>
        <end position="60"/>
    </location>
</feature>
<organism evidence="2">
    <name type="scientific">Hydrogenobacter sp</name>
    <dbReference type="NCBI Taxonomy" id="2152829"/>
    <lineage>
        <taxon>Bacteria</taxon>
        <taxon>Pseudomonadati</taxon>
        <taxon>Aquificota</taxon>
        <taxon>Aquificia</taxon>
        <taxon>Aquificales</taxon>
        <taxon>Aquificaceae</taxon>
        <taxon>Hydrogenobacter</taxon>
    </lineage>
</organism>
<gene>
    <name evidence="2" type="ORF">ENO47_09150</name>
</gene>
<accession>A0A7C2ZLH2</accession>
<name>A0A7C2ZLH2_9AQUI</name>
<reference evidence="2" key="1">
    <citation type="journal article" date="2020" name="mSystems">
        <title>Genome- and Community-Level Interaction Insights into Carbon Utilization and Element Cycling Functions of Hydrothermarchaeota in Hydrothermal Sediment.</title>
        <authorList>
            <person name="Zhou Z."/>
            <person name="Liu Y."/>
            <person name="Xu W."/>
            <person name="Pan J."/>
            <person name="Luo Z.H."/>
            <person name="Li M."/>
        </authorList>
    </citation>
    <scope>NUCLEOTIDE SEQUENCE [LARGE SCALE GENOMIC DNA]</scope>
    <source>
        <strain evidence="2">SpSt-132</strain>
    </source>
</reference>
<dbReference type="EMBL" id="DSFP01000077">
    <property type="protein sequence ID" value="HEW46805.1"/>
    <property type="molecule type" value="Genomic_DNA"/>
</dbReference>
<evidence type="ECO:0000313" key="2">
    <source>
        <dbReference type="EMBL" id="HEW46805.1"/>
    </source>
</evidence>
<keyword evidence="1" id="KW-0472">Membrane</keyword>
<feature type="transmembrane region" description="Helical" evidence="1">
    <location>
        <begin position="6"/>
        <end position="32"/>
    </location>
</feature>
<feature type="transmembrane region" description="Helical" evidence="1">
    <location>
        <begin position="66"/>
        <end position="87"/>
    </location>
</feature>
<keyword evidence="1" id="KW-1133">Transmembrane helix</keyword>
<evidence type="ECO:0000256" key="1">
    <source>
        <dbReference type="SAM" id="Phobius"/>
    </source>
</evidence>
<keyword evidence="1" id="KW-0812">Transmembrane</keyword>
<comment type="caution">
    <text evidence="2">The sequence shown here is derived from an EMBL/GenBank/DDBJ whole genome shotgun (WGS) entry which is preliminary data.</text>
</comment>